<evidence type="ECO:0000313" key="17">
    <source>
        <dbReference type="EMBL" id="TLS68940.1"/>
    </source>
</evidence>
<dbReference type="UniPathway" id="UPA00034">
    <property type="reaction ID" value="UER00021"/>
</dbReference>
<comment type="pathway">
    <text evidence="2">Amino-acid biosynthesis; L-lysine biosynthesis via DAP pathway; LL-2,6-diaminopimelate from (S)-tetrahydrodipicolinate (succinylase route): step 3/3.</text>
</comment>
<dbReference type="RefSeq" id="WP_138237756.1">
    <property type="nucleotide sequence ID" value="NZ_VBRY01000001.1"/>
</dbReference>
<evidence type="ECO:0000256" key="15">
    <source>
        <dbReference type="NCBIfam" id="TIGR01246"/>
    </source>
</evidence>
<accession>A0A5R9GSP8</accession>
<dbReference type="PROSITE" id="PS00759">
    <property type="entry name" value="ARGE_DAPE_CPG2_2"/>
    <property type="match status" value="1"/>
</dbReference>
<dbReference type="NCBIfam" id="NF009557">
    <property type="entry name" value="PRK13009.1"/>
    <property type="match status" value="1"/>
</dbReference>
<dbReference type="SUPFAM" id="SSF53187">
    <property type="entry name" value="Zn-dependent exopeptidases"/>
    <property type="match status" value="1"/>
</dbReference>
<gene>
    <name evidence="17" type="primary">dapE</name>
    <name evidence="17" type="ORF">FEF65_00070</name>
</gene>
<dbReference type="NCBIfam" id="TIGR01246">
    <property type="entry name" value="dapE_proteo"/>
    <property type="match status" value="1"/>
</dbReference>
<comment type="similarity">
    <text evidence="3">Belongs to the peptidase M20A family. DapE subfamily.</text>
</comment>
<evidence type="ECO:0000256" key="3">
    <source>
        <dbReference type="ARBA" id="ARBA00006746"/>
    </source>
</evidence>
<dbReference type="EMBL" id="VBRY01000001">
    <property type="protein sequence ID" value="TLS68940.1"/>
    <property type="molecule type" value="Genomic_DNA"/>
</dbReference>
<keyword evidence="8" id="KW-0479">Metal-binding</keyword>
<evidence type="ECO:0000256" key="11">
    <source>
        <dbReference type="ARBA" id="ARBA00022915"/>
    </source>
</evidence>
<dbReference type="InterPro" id="IPR005941">
    <property type="entry name" value="DapE_proteobac"/>
</dbReference>
<dbReference type="InterPro" id="IPR050072">
    <property type="entry name" value="Peptidase_M20A"/>
</dbReference>
<evidence type="ECO:0000256" key="1">
    <source>
        <dbReference type="ARBA" id="ARBA00001947"/>
    </source>
</evidence>
<dbReference type="Pfam" id="PF01546">
    <property type="entry name" value="Peptidase_M20"/>
    <property type="match status" value="1"/>
</dbReference>
<name>A0A5R9GSP8_9PROT</name>
<evidence type="ECO:0000256" key="4">
    <source>
        <dbReference type="ARBA" id="ARBA00011738"/>
    </source>
</evidence>
<evidence type="ECO:0000256" key="2">
    <source>
        <dbReference type="ARBA" id="ARBA00005130"/>
    </source>
</evidence>
<dbReference type="GO" id="GO:0046872">
    <property type="term" value="F:metal ion binding"/>
    <property type="evidence" value="ECO:0007669"/>
    <property type="project" value="UniProtKB-KW"/>
</dbReference>
<evidence type="ECO:0000256" key="12">
    <source>
        <dbReference type="ARBA" id="ARBA00023154"/>
    </source>
</evidence>
<evidence type="ECO:0000256" key="6">
    <source>
        <dbReference type="ARBA" id="ARBA00022391"/>
    </source>
</evidence>
<dbReference type="GO" id="GO:0009014">
    <property type="term" value="F:succinyl-diaminopimelate desuccinylase activity"/>
    <property type="evidence" value="ECO:0007669"/>
    <property type="project" value="UniProtKB-UniRule"/>
</dbReference>
<reference evidence="17 18" key="1">
    <citation type="journal article" date="2019" name="Appl. Environ. Microbiol.">
        <title>Environmental Evidence and Genomic Insight of Iron-oxidizing Bacteria Preference Towards More Corrosion Resistant Stainless Steel at Higher Salinities.</title>
        <authorList>
            <person name="Garrison C.E."/>
            <person name="Price K.A."/>
            <person name="Field E.K."/>
        </authorList>
    </citation>
    <scope>NUCLEOTIDE SEQUENCE [LARGE SCALE GENOMIC DNA]</scope>
    <source>
        <strain evidence="17 18">P3</strain>
    </source>
</reference>
<dbReference type="InterPro" id="IPR011650">
    <property type="entry name" value="Peptidase_M20_dimer"/>
</dbReference>
<dbReference type="InterPro" id="IPR001261">
    <property type="entry name" value="ArgE/DapE_CS"/>
</dbReference>
<keyword evidence="9 17" id="KW-0378">Hydrolase</keyword>
<dbReference type="Pfam" id="PF07687">
    <property type="entry name" value="M20_dimer"/>
    <property type="match status" value="1"/>
</dbReference>
<evidence type="ECO:0000259" key="16">
    <source>
        <dbReference type="Pfam" id="PF07687"/>
    </source>
</evidence>
<evidence type="ECO:0000256" key="9">
    <source>
        <dbReference type="ARBA" id="ARBA00022801"/>
    </source>
</evidence>
<dbReference type="InterPro" id="IPR036264">
    <property type="entry name" value="Bact_exopeptidase_dim_dom"/>
</dbReference>
<dbReference type="PANTHER" id="PTHR43808">
    <property type="entry name" value="ACETYLORNITHINE DEACETYLASE"/>
    <property type="match status" value="1"/>
</dbReference>
<comment type="catalytic activity">
    <reaction evidence="14">
        <text>N-succinyl-(2S,6S)-2,6-diaminopimelate + H2O = (2S,6S)-2,6-diaminopimelate + succinate</text>
        <dbReference type="Rhea" id="RHEA:22608"/>
        <dbReference type="ChEBI" id="CHEBI:15377"/>
        <dbReference type="ChEBI" id="CHEBI:30031"/>
        <dbReference type="ChEBI" id="CHEBI:57609"/>
        <dbReference type="ChEBI" id="CHEBI:58087"/>
        <dbReference type="EC" id="3.5.1.18"/>
    </reaction>
</comment>
<dbReference type="GO" id="GO:0006526">
    <property type="term" value="P:L-arginine biosynthetic process"/>
    <property type="evidence" value="ECO:0007669"/>
    <property type="project" value="TreeGrafter"/>
</dbReference>
<evidence type="ECO:0000256" key="7">
    <source>
        <dbReference type="ARBA" id="ARBA00022605"/>
    </source>
</evidence>
<dbReference type="PROSITE" id="PS00758">
    <property type="entry name" value="ARGE_DAPE_CPG2_1"/>
    <property type="match status" value="1"/>
</dbReference>
<evidence type="ECO:0000256" key="5">
    <source>
        <dbReference type="ARBA" id="ARBA00011921"/>
    </source>
</evidence>
<comment type="cofactor">
    <cofactor evidence="1">
        <name>Zn(2+)</name>
        <dbReference type="ChEBI" id="CHEBI:29105"/>
    </cofactor>
</comment>
<keyword evidence="18" id="KW-1185">Reference proteome</keyword>
<evidence type="ECO:0000256" key="14">
    <source>
        <dbReference type="ARBA" id="ARBA00051301"/>
    </source>
</evidence>
<dbReference type="SUPFAM" id="SSF55031">
    <property type="entry name" value="Bacterial exopeptidase dimerisation domain"/>
    <property type="match status" value="1"/>
</dbReference>
<dbReference type="InterPro" id="IPR002933">
    <property type="entry name" value="Peptidase_M20"/>
</dbReference>
<dbReference type="PANTHER" id="PTHR43808:SF31">
    <property type="entry name" value="N-ACETYL-L-CITRULLINE DEACETYLASE"/>
    <property type="match status" value="1"/>
</dbReference>
<keyword evidence="12" id="KW-0457">Lysine biosynthesis</keyword>
<dbReference type="EC" id="3.5.1.18" evidence="5 15"/>
<proteinExistence type="inferred from homology"/>
<keyword evidence="11" id="KW-0220">Diaminopimelate biosynthesis</keyword>
<sequence length="376" mass="39810">MSDIAKNIAAKLIQRPSVTPDDGGCQNYIASLLAPLGFVRTQVDAGDVINSIYTRQGELGGTLAFAGHTDVVPTGPVEQWPYPPFSATIVDDILHGRGAQDMKGAIACWIAAVADLCSSYTPMPTIQLLITSDEEGESVDGTIRMVEYLQAHNKLPDAVIIGEPSCSEKVGDTIRRGRRGVVQIKAVFHGKQGHSAYPQDADNAIHRATPALSRIAAIDWGVPATGFPATSCQITNLNGGTGASNVIPGHCNAFIDIRYNPGNRFEEIKAAIESACADCDVTLSFDHVATAFSTADGPFLDQICTSIQRIAGIETLRDTGGGTSDGRFLAAAGIPVAELGTTNSTIHQVGEQVALHELTTLTAIYTDIIKHFEVQP</sequence>
<comment type="caution">
    <text evidence="17">The sequence shown here is derived from an EMBL/GenBank/DDBJ whole genome shotgun (WGS) entry which is preliminary data.</text>
</comment>
<dbReference type="GO" id="GO:0019877">
    <property type="term" value="P:diaminopimelate biosynthetic process"/>
    <property type="evidence" value="ECO:0007669"/>
    <property type="project" value="UniProtKB-KW"/>
</dbReference>
<dbReference type="Proteomes" id="UP000306585">
    <property type="component" value="Unassembled WGS sequence"/>
</dbReference>
<evidence type="ECO:0000256" key="10">
    <source>
        <dbReference type="ARBA" id="ARBA00022833"/>
    </source>
</evidence>
<dbReference type="Gene3D" id="3.40.630.10">
    <property type="entry name" value="Zn peptidases"/>
    <property type="match status" value="2"/>
</dbReference>
<protein>
    <recommendedName>
        <fullName evidence="6 15">Succinyl-diaminopimelate desuccinylase</fullName>
        <ecNumber evidence="5 15">3.5.1.18</ecNumber>
    </recommendedName>
</protein>
<comment type="subunit">
    <text evidence="4">Homodimer.</text>
</comment>
<dbReference type="AlphaFoldDB" id="A0A5R9GSP8"/>
<feature type="domain" description="Peptidase M20 dimerisation" evidence="16">
    <location>
        <begin position="177"/>
        <end position="277"/>
    </location>
</feature>
<evidence type="ECO:0000313" key="18">
    <source>
        <dbReference type="Proteomes" id="UP000306585"/>
    </source>
</evidence>
<keyword evidence="7" id="KW-0028">Amino-acid biosynthesis</keyword>
<organism evidence="17 18">
    <name type="scientific">Mariprofundus erugo</name>
    <dbReference type="NCBI Taxonomy" id="2528639"/>
    <lineage>
        <taxon>Bacteria</taxon>
        <taxon>Pseudomonadati</taxon>
        <taxon>Pseudomonadota</taxon>
        <taxon>Candidatius Mariprofundia</taxon>
        <taxon>Mariprofundales</taxon>
        <taxon>Mariprofundaceae</taxon>
        <taxon>Mariprofundus</taxon>
    </lineage>
</organism>
<keyword evidence="10" id="KW-0862">Zinc</keyword>
<evidence type="ECO:0000256" key="8">
    <source>
        <dbReference type="ARBA" id="ARBA00022723"/>
    </source>
</evidence>
<dbReference type="GO" id="GO:0008777">
    <property type="term" value="F:acetylornithine deacetylase activity"/>
    <property type="evidence" value="ECO:0007669"/>
    <property type="project" value="TreeGrafter"/>
</dbReference>
<keyword evidence="13" id="KW-0170">Cobalt</keyword>
<dbReference type="GO" id="GO:0009089">
    <property type="term" value="P:lysine biosynthetic process via diaminopimelate"/>
    <property type="evidence" value="ECO:0007669"/>
    <property type="project" value="UniProtKB-UniRule"/>
</dbReference>
<evidence type="ECO:0000256" key="13">
    <source>
        <dbReference type="ARBA" id="ARBA00023285"/>
    </source>
</evidence>